<evidence type="ECO:0000256" key="7">
    <source>
        <dbReference type="SAM" id="Phobius"/>
    </source>
</evidence>
<dbReference type="GO" id="GO:0016020">
    <property type="term" value="C:membrane"/>
    <property type="evidence" value="ECO:0007669"/>
    <property type="project" value="TreeGrafter"/>
</dbReference>
<dbReference type="RefSeq" id="WP_196103495.1">
    <property type="nucleotide sequence ID" value="NZ_CP064942.1"/>
</dbReference>
<dbReference type="GO" id="GO:0046872">
    <property type="term" value="F:metal ion binding"/>
    <property type="evidence" value="ECO:0007669"/>
    <property type="project" value="UniProtKB-KW"/>
</dbReference>
<keyword evidence="5 6" id="KW-0482">Metalloprotease</keyword>
<dbReference type="GO" id="GO:0051603">
    <property type="term" value="P:proteolysis involved in protein catabolic process"/>
    <property type="evidence" value="ECO:0007669"/>
    <property type="project" value="TreeGrafter"/>
</dbReference>
<evidence type="ECO:0000259" key="8">
    <source>
        <dbReference type="Pfam" id="PF01435"/>
    </source>
</evidence>
<reference evidence="10 11" key="1">
    <citation type="submission" date="2020-11" db="EMBL/GenBank/DDBJ databases">
        <title>Description of Pontivivens ytuae sp. nov. isolated from deep sea sediment of Mariana Trench.</title>
        <authorList>
            <person name="Wang Z."/>
            <person name="Sun Q.-L."/>
            <person name="Xu X.-D."/>
            <person name="Tang Y.-Z."/>
            <person name="Zhang J."/>
        </authorList>
    </citation>
    <scope>NUCLEOTIDE SEQUENCE [LARGE SCALE GENOMIC DNA]</scope>
    <source>
        <strain evidence="10 11">MT2928</strain>
    </source>
</reference>
<dbReference type="KEGG" id="poz:I0K15_00460"/>
<feature type="domain" description="DUF7092" evidence="9">
    <location>
        <begin position="4"/>
        <end position="80"/>
    </location>
</feature>
<dbReference type="InterPro" id="IPR055518">
    <property type="entry name" value="DUF7092"/>
</dbReference>
<organism evidence="10 11">
    <name type="scientific">Pontivivens ytuae</name>
    <dbReference type="NCBI Taxonomy" id="2789856"/>
    <lineage>
        <taxon>Bacteria</taxon>
        <taxon>Pseudomonadati</taxon>
        <taxon>Pseudomonadota</taxon>
        <taxon>Alphaproteobacteria</taxon>
        <taxon>Rhodobacterales</taxon>
        <taxon>Paracoccaceae</taxon>
        <taxon>Pontivivens</taxon>
    </lineage>
</organism>
<evidence type="ECO:0000256" key="1">
    <source>
        <dbReference type="ARBA" id="ARBA00022670"/>
    </source>
</evidence>
<evidence type="ECO:0000256" key="5">
    <source>
        <dbReference type="ARBA" id="ARBA00023049"/>
    </source>
</evidence>
<proteinExistence type="inferred from homology"/>
<evidence type="ECO:0000256" key="4">
    <source>
        <dbReference type="ARBA" id="ARBA00022833"/>
    </source>
</evidence>
<dbReference type="Pfam" id="PF01435">
    <property type="entry name" value="Peptidase_M48"/>
    <property type="match status" value="1"/>
</dbReference>
<dbReference type="PANTHER" id="PTHR22726">
    <property type="entry name" value="METALLOENDOPEPTIDASE OMA1"/>
    <property type="match status" value="1"/>
</dbReference>
<keyword evidence="2" id="KW-0479">Metal-binding</keyword>
<dbReference type="AlphaFoldDB" id="A0A7S9LS39"/>
<keyword evidence="11" id="KW-1185">Reference proteome</keyword>
<evidence type="ECO:0000313" key="11">
    <source>
        <dbReference type="Proteomes" id="UP000594800"/>
    </source>
</evidence>
<dbReference type="InterPro" id="IPR051156">
    <property type="entry name" value="Mito/Outer_Membr_Metalloprot"/>
</dbReference>
<dbReference type="Pfam" id="PF23368">
    <property type="entry name" value="DUF7092"/>
    <property type="match status" value="1"/>
</dbReference>
<accession>A0A7S9LS39</accession>
<dbReference type="Gene3D" id="3.30.2010.10">
    <property type="entry name" value="Metalloproteases ('zincins'), catalytic domain"/>
    <property type="match status" value="1"/>
</dbReference>
<evidence type="ECO:0000256" key="3">
    <source>
        <dbReference type="ARBA" id="ARBA00022801"/>
    </source>
</evidence>
<dbReference type="CDD" id="cd07332">
    <property type="entry name" value="M48C_Oma1_like"/>
    <property type="match status" value="1"/>
</dbReference>
<dbReference type="InterPro" id="IPR001915">
    <property type="entry name" value="Peptidase_M48"/>
</dbReference>
<sequence>MNGTGTYFDGEIARGRPVRIALGSHSLVIADEDGGRTLARWSLLDMRLAGPATARGAAFGNIAEGEARLRVSDPALVKEIRARVPAAARPLRRGPGAGKLLAWCAAAAASFVLIVFVLVPLTAERLTPFITAETEAQMGAQVRRNLVRVAEPFLGETPRRCVAPKGIDALEIMLARLDPEGAYGVMPEIWDVDMVNAVALPGGHVIFFRELIDEAESAEEVAGVLAHEIGHVSRRDGLRLSLRAAGSAGLLSMVIGDFAGGVVAVAVAEQLLTSSYQREAEEAADDFAFAMLTEADVSTSGIAEFFARLHEEIGETSELMSHLASHPDLASRAAAAEAADQAGADARPILTPAQWQALRDVCEETVSLP</sequence>
<protein>
    <submittedName>
        <fullName evidence="10">M48 family metallopeptidase</fullName>
    </submittedName>
</protein>
<evidence type="ECO:0000313" key="10">
    <source>
        <dbReference type="EMBL" id="QPH54286.1"/>
    </source>
</evidence>
<comment type="similarity">
    <text evidence="6">Belongs to the peptidase M48 family.</text>
</comment>
<feature type="domain" description="Peptidase M48" evidence="8">
    <location>
        <begin position="193"/>
        <end position="338"/>
    </location>
</feature>
<feature type="transmembrane region" description="Helical" evidence="7">
    <location>
        <begin position="100"/>
        <end position="121"/>
    </location>
</feature>
<evidence type="ECO:0000256" key="6">
    <source>
        <dbReference type="RuleBase" id="RU003983"/>
    </source>
</evidence>
<dbReference type="EMBL" id="CP064942">
    <property type="protein sequence ID" value="QPH54286.1"/>
    <property type="molecule type" value="Genomic_DNA"/>
</dbReference>
<keyword evidence="4 6" id="KW-0862">Zinc</keyword>
<name>A0A7S9LS39_9RHOB</name>
<keyword evidence="1 6" id="KW-0645">Protease</keyword>
<evidence type="ECO:0000259" key="9">
    <source>
        <dbReference type="Pfam" id="PF23368"/>
    </source>
</evidence>
<dbReference type="Proteomes" id="UP000594800">
    <property type="component" value="Chromosome"/>
</dbReference>
<dbReference type="GO" id="GO:0004222">
    <property type="term" value="F:metalloendopeptidase activity"/>
    <property type="evidence" value="ECO:0007669"/>
    <property type="project" value="InterPro"/>
</dbReference>
<keyword evidence="7" id="KW-1133">Transmembrane helix</keyword>
<comment type="cofactor">
    <cofactor evidence="6">
        <name>Zn(2+)</name>
        <dbReference type="ChEBI" id="CHEBI:29105"/>
    </cofactor>
    <text evidence="6">Binds 1 zinc ion per subunit.</text>
</comment>
<keyword evidence="7" id="KW-0812">Transmembrane</keyword>
<dbReference type="PANTHER" id="PTHR22726:SF1">
    <property type="entry name" value="METALLOENDOPEPTIDASE OMA1, MITOCHONDRIAL"/>
    <property type="match status" value="1"/>
</dbReference>
<keyword evidence="3 6" id="KW-0378">Hydrolase</keyword>
<gene>
    <name evidence="10" type="ORF">I0K15_00460</name>
</gene>
<keyword evidence="7" id="KW-0472">Membrane</keyword>
<evidence type="ECO:0000256" key="2">
    <source>
        <dbReference type="ARBA" id="ARBA00022723"/>
    </source>
</evidence>